<evidence type="ECO:0000313" key="3">
    <source>
        <dbReference type="Proteomes" id="UP000735874"/>
    </source>
</evidence>
<comment type="caution">
    <text evidence="1">The sequence shown here is derived from an EMBL/GenBank/DDBJ whole genome shotgun (WGS) entry which is preliminary data.</text>
</comment>
<dbReference type="EMBL" id="RCMG01000187">
    <property type="protein sequence ID" value="KAG2860335.1"/>
    <property type="molecule type" value="Genomic_DNA"/>
</dbReference>
<evidence type="ECO:0000313" key="1">
    <source>
        <dbReference type="EMBL" id="KAG2860335.1"/>
    </source>
</evidence>
<evidence type="ECO:0000313" key="2">
    <source>
        <dbReference type="EMBL" id="KAG3224645.1"/>
    </source>
</evidence>
<dbReference type="AlphaFoldDB" id="A0A8T0ZDJ2"/>
<name>A0A8T0ZDJ2_9STRA</name>
<organism evidence="1 3">
    <name type="scientific">Phytophthora cactorum</name>
    <dbReference type="NCBI Taxonomy" id="29920"/>
    <lineage>
        <taxon>Eukaryota</taxon>
        <taxon>Sar</taxon>
        <taxon>Stramenopiles</taxon>
        <taxon>Oomycota</taxon>
        <taxon>Peronosporomycetes</taxon>
        <taxon>Peronosporales</taxon>
        <taxon>Peronosporaceae</taxon>
        <taxon>Phytophthora</taxon>
    </lineage>
</organism>
<protein>
    <submittedName>
        <fullName evidence="1">Uncharacterized protein</fullName>
    </submittedName>
</protein>
<accession>A0A8T0ZDJ2</accession>
<dbReference type="Proteomes" id="UP000735874">
    <property type="component" value="Unassembled WGS sequence"/>
</dbReference>
<reference evidence="1" key="1">
    <citation type="submission" date="2018-10" db="EMBL/GenBank/DDBJ databases">
        <title>Effector identification in a new, highly contiguous assembly of the strawberry crown rot pathogen Phytophthora cactorum.</title>
        <authorList>
            <person name="Armitage A.D."/>
            <person name="Nellist C.F."/>
            <person name="Bates H."/>
            <person name="Vickerstaff R.J."/>
            <person name="Harrison R.J."/>
        </authorList>
    </citation>
    <scope>NUCLEOTIDE SEQUENCE</scope>
    <source>
        <strain evidence="1">15-7</strain>
        <strain evidence="2">P421</strain>
    </source>
</reference>
<gene>
    <name evidence="1" type="ORF">PC113_g8147</name>
    <name evidence="2" type="ORF">PC129_g4711</name>
</gene>
<sequence>MTINANGTRNGIGRDLILSEPLSKVELAVVSSLLSMPMAELLLTEPLLDTGSYSMV</sequence>
<dbReference type="EMBL" id="RCMV01000105">
    <property type="protein sequence ID" value="KAG3224645.1"/>
    <property type="molecule type" value="Genomic_DNA"/>
</dbReference>
<dbReference type="Proteomes" id="UP000760860">
    <property type="component" value="Unassembled WGS sequence"/>
</dbReference>
<proteinExistence type="predicted"/>